<dbReference type="Gene3D" id="3.40.50.150">
    <property type="entry name" value="Vaccinia Virus protein VP39"/>
    <property type="match status" value="1"/>
</dbReference>
<dbReference type="SUPFAM" id="SSF46785">
    <property type="entry name" value="Winged helix' DNA-binding domain"/>
    <property type="match status" value="1"/>
</dbReference>
<reference evidence="7 8" key="1">
    <citation type="submission" date="2016-10" db="EMBL/GenBank/DDBJ databases">
        <authorList>
            <person name="de Groot N.N."/>
        </authorList>
    </citation>
    <scope>NUCLEOTIDE SEQUENCE [LARGE SCALE GENOMIC DNA]</scope>
    <source>
        <strain evidence="7 8">CPCC 201259</strain>
    </source>
</reference>
<dbReference type="Proteomes" id="UP000270697">
    <property type="component" value="Unassembled WGS sequence"/>
</dbReference>
<organism evidence="7 8">
    <name type="scientific">Saccharopolyspora antimicrobica</name>
    <dbReference type="NCBI Taxonomy" id="455193"/>
    <lineage>
        <taxon>Bacteria</taxon>
        <taxon>Bacillati</taxon>
        <taxon>Actinomycetota</taxon>
        <taxon>Actinomycetes</taxon>
        <taxon>Pseudonocardiales</taxon>
        <taxon>Pseudonocardiaceae</taxon>
        <taxon>Saccharopolyspora</taxon>
    </lineage>
</organism>
<reference evidence="6 9" key="2">
    <citation type="submission" date="2018-10" db="EMBL/GenBank/DDBJ databases">
        <title>Sequencing the genomes of 1000 actinobacteria strains.</title>
        <authorList>
            <person name="Klenk H.-P."/>
        </authorList>
    </citation>
    <scope>NUCLEOTIDE SEQUENCE [LARGE SCALE GENOMIC DNA]</scope>
    <source>
        <strain evidence="6 9">DSM 45119</strain>
    </source>
</reference>
<evidence type="ECO:0000256" key="1">
    <source>
        <dbReference type="ARBA" id="ARBA00022603"/>
    </source>
</evidence>
<dbReference type="InterPro" id="IPR036388">
    <property type="entry name" value="WH-like_DNA-bd_sf"/>
</dbReference>
<dbReference type="Pfam" id="PF00891">
    <property type="entry name" value="Methyltransf_2"/>
    <property type="match status" value="1"/>
</dbReference>
<proteinExistence type="predicted"/>
<dbReference type="Gene3D" id="1.10.10.10">
    <property type="entry name" value="Winged helix-like DNA-binding domain superfamily/Winged helix DNA-binding domain"/>
    <property type="match status" value="1"/>
</dbReference>
<feature type="domain" description="O-methyltransferase C-terminal" evidence="4">
    <location>
        <begin position="105"/>
        <end position="287"/>
    </location>
</feature>
<evidence type="ECO:0000313" key="9">
    <source>
        <dbReference type="Proteomes" id="UP000270697"/>
    </source>
</evidence>
<dbReference type="OrthoDB" id="3804952at2"/>
<dbReference type="Proteomes" id="UP000199398">
    <property type="component" value="Unassembled WGS sequence"/>
</dbReference>
<dbReference type="GO" id="GO:0008171">
    <property type="term" value="F:O-methyltransferase activity"/>
    <property type="evidence" value="ECO:0007669"/>
    <property type="project" value="InterPro"/>
</dbReference>
<dbReference type="PANTHER" id="PTHR43712:SF2">
    <property type="entry name" value="O-METHYLTRANSFERASE CICE"/>
    <property type="match status" value="1"/>
</dbReference>
<dbReference type="EMBL" id="RBXX01000002">
    <property type="protein sequence ID" value="RKT88877.1"/>
    <property type="molecule type" value="Genomic_DNA"/>
</dbReference>
<keyword evidence="2 7" id="KW-0808">Transferase</keyword>
<feature type="domain" description="O-methyltransferase dimerisation" evidence="5">
    <location>
        <begin position="10"/>
        <end position="69"/>
    </location>
</feature>
<dbReference type="InterPro" id="IPR012967">
    <property type="entry name" value="COMT_dimerisation"/>
</dbReference>
<evidence type="ECO:0000313" key="8">
    <source>
        <dbReference type="Proteomes" id="UP000199398"/>
    </source>
</evidence>
<dbReference type="InterPro" id="IPR001077">
    <property type="entry name" value="COMT_C"/>
</dbReference>
<evidence type="ECO:0000256" key="3">
    <source>
        <dbReference type="ARBA" id="ARBA00022691"/>
    </source>
</evidence>
<dbReference type="PIRSF" id="PIRSF005739">
    <property type="entry name" value="O-mtase"/>
    <property type="match status" value="1"/>
</dbReference>
<evidence type="ECO:0000259" key="4">
    <source>
        <dbReference type="Pfam" id="PF00891"/>
    </source>
</evidence>
<evidence type="ECO:0000313" key="7">
    <source>
        <dbReference type="EMBL" id="SFN85561.1"/>
    </source>
</evidence>
<keyword evidence="9" id="KW-1185">Reference proteome</keyword>
<keyword evidence="3" id="KW-0949">S-adenosyl-L-methionine</keyword>
<evidence type="ECO:0000313" key="6">
    <source>
        <dbReference type="EMBL" id="RKT88877.1"/>
    </source>
</evidence>
<gene>
    <name evidence="6" type="ORF">ATL45_7320</name>
    <name evidence="7" type="ORF">SAMN05421805_107160</name>
</gene>
<dbReference type="InterPro" id="IPR036390">
    <property type="entry name" value="WH_DNA-bd_sf"/>
</dbReference>
<dbReference type="Gene3D" id="1.10.287.1350">
    <property type="match status" value="1"/>
</dbReference>
<dbReference type="GO" id="GO:0032259">
    <property type="term" value="P:methylation"/>
    <property type="evidence" value="ECO:0007669"/>
    <property type="project" value="UniProtKB-KW"/>
</dbReference>
<dbReference type="PROSITE" id="PS51683">
    <property type="entry name" value="SAM_OMT_II"/>
    <property type="match status" value="1"/>
</dbReference>
<dbReference type="EMBL" id="FOUP01000007">
    <property type="protein sequence ID" value="SFN85561.1"/>
    <property type="molecule type" value="Genomic_DNA"/>
</dbReference>
<dbReference type="GO" id="GO:0046983">
    <property type="term" value="F:protein dimerization activity"/>
    <property type="evidence" value="ECO:0007669"/>
    <property type="project" value="InterPro"/>
</dbReference>
<dbReference type="RefSeq" id="WP_143121680.1">
    <property type="nucleotide sequence ID" value="NZ_FOUP01000007.1"/>
</dbReference>
<dbReference type="PANTHER" id="PTHR43712">
    <property type="entry name" value="PUTATIVE (AFU_ORTHOLOGUE AFUA_4G14580)-RELATED"/>
    <property type="match status" value="1"/>
</dbReference>
<evidence type="ECO:0000256" key="2">
    <source>
        <dbReference type="ARBA" id="ARBA00022679"/>
    </source>
</evidence>
<dbReference type="SUPFAM" id="SSF53335">
    <property type="entry name" value="S-adenosyl-L-methionine-dependent methyltransferases"/>
    <property type="match status" value="1"/>
</dbReference>
<accession>A0A1I5CFZ9</accession>
<dbReference type="AlphaFoldDB" id="A0A1I5CFZ9"/>
<dbReference type="InterPro" id="IPR029063">
    <property type="entry name" value="SAM-dependent_MTases_sf"/>
</dbReference>
<name>A0A1I5CFZ9_9PSEU</name>
<protein>
    <submittedName>
        <fullName evidence="6 7">O-methyltransferase</fullName>
    </submittedName>
</protein>
<dbReference type="STRING" id="455193.SAMN05421805_107160"/>
<sequence>MRTVVNLIELAASGWCTRAIATAIRLGIPDLIAGQARKPEELAEAVSADPAMLQGLLRMLVAGGVVVRDGDAFALSDDFAALRADHPATVRNVFTLFAETYDDAWAGLAHTVRTGESGYERVFGVPLYDHLDRDAEAARTFDAAMAELARPVIAALLRQHDFSGLRTVVDVGGGSGSLLREVLTASPGLRGVVADRETVCRRGTEALRSSGNDDLNARLSFTPSDFFTALPTGGDRYLLKNVLFDWSDQDRVRILRTIADAMTRTDHRTSRLLVVEPLEDHEQDWSALTRAVFCGSDVPVLDEHRLRTVLAETGFDVLATTRLDGTQHTLVECCVRLD</sequence>
<evidence type="ECO:0000259" key="5">
    <source>
        <dbReference type="Pfam" id="PF08100"/>
    </source>
</evidence>
<dbReference type="Pfam" id="PF08100">
    <property type="entry name" value="Dimerisation"/>
    <property type="match status" value="1"/>
</dbReference>
<keyword evidence="1 7" id="KW-0489">Methyltransferase</keyword>
<dbReference type="InterPro" id="IPR016461">
    <property type="entry name" value="COMT-like"/>
</dbReference>